<comment type="caution">
    <text evidence="1">The sequence shown here is derived from an EMBL/GenBank/DDBJ whole genome shotgun (WGS) entry which is preliminary data.</text>
</comment>
<reference evidence="1 2" key="1">
    <citation type="submission" date="2020-01" db="EMBL/GenBank/DDBJ databases">
        <title>Paenibacillus soybeanensis sp. nov. isolated from the nodules of soybean (Glycine max(L.) Merr).</title>
        <authorList>
            <person name="Wang H."/>
        </authorList>
    </citation>
    <scope>NUCLEOTIDE SEQUENCE [LARGE SCALE GENOMIC DNA]</scope>
    <source>
        <strain evidence="1 2">T1</strain>
    </source>
</reference>
<gene>
    <name evidence="1" type="ORF">GT019_11340</name>
</gene>
<sequence>MLERKPILYLISGPPGAGKSTTSRAIAERLGRSAMIDGDDIYHLVVSGNRSPWESPFHVGLMWRNIAALARHFADAGHDVVINYVIFRADIERFKAELGDGWLRRVTLKFILLTAAEEELRRRDAERTPELRMGERCGIVLRELLADHGADAGHRLDTTALALEQAVEEIIGGARFEIVHPGS</sequence>
<dbReference type="Proteomes" id="UP000665561">
    <property type="component" value="Unassembled WGS sequence"/>
</dbReference>
<evidence type="ECO:0000313" key="2">
    <source>
        <dbReference type="Proteomes" id="UP000665561"/>
    </source>
</evidence>
<dbReference type="Pfam" id="PF13238">
    <property type="entry name" value="AAA_18"/>
    <property type="match status" value="1"/>
</dbReference>
<accession>A0ABW9XPA9</accession>
<organism evidence="1 2">
    <name type="scientific">Paenibacillus glycinis</name>
    <dbReference type="NCBI Taxonomy" id="2697035"/>
    <lineage>
        <taxon>Bacteria</taxon>
        <taxon>Bacillati</taxon>
        <taxon>Bacillota</taxon>
        <taxon>Bacilli</taxon>
        <taxon>Bacillales</taxon>
        <taxon>Paenibacillaceae</taxon>
        <taxon>Paenibacillus</taxon>
    </lineage>
</organism>
<protein>
    <submittedName>
        <fullName evidence="1">AAA family ATPase</fullName>
    </submittedName>
</protein>
<dbReference type="SUPFAM" id="SSF52540">
    <property type="entry name" value="P-loop containing nucleoside triphosphate hydrolases"/>
    <property type="match status" value="1"/>
</dbReference>
<proteinExistence type="predicted"/>
<name>A0ABW9XPA9_9BACL</name>
<dbReference type="EMBL" id="JAAAMV010000007">
    <property type="protein sequence ID" value="NBD24465.1"/>
    <property type="molecule type" value="Genomic_DNA"/>
</dbReference>
<dbReference type="Gene3D" id="3.40.50.300">
    <property type="entry name" value="P-loop containing nucleotide triphosphate hydrolases"/>
    <property type="match status" value="1"/>
</dbReference>
<dbReference type="RefSeq" id="WP_161743268.1">
    <property type="nucleotide sequence ID" value="NZ_JAAAMV010000007.1"/>
</dbReference>
<dbReference type="InterPro" id="IPR027417">
    <property type="entry name" value="P-loop_NTPase"/>
</dbReference>
<keyword evidence="2" id="KW-1185">Reference proteome</keyword>
<evidence type="ECO:0000313" key="1">
    <source>
        <dbReference type="EMBL" id="NBD24465.1"/>
    </source>
</evidence>